<dbReference type="GeneID" id="7049300"/>
<dbReference type="HOGENOM" id="CLU_1384880_0_0_1"/>
<keyword evidence="3" id="KW-0862">Zinc</keyword>
<dbReference type="InterPro" id="IPR000058">
    <property type="entry name" value="Znf_AN1"/>
</dbReference>
<protein>
    <submittedName>
        <fullName evidence="6">Zf-AN1 type zinc finger protein</fullName>
    </submittedName>
</protein>
<proteinExistence type="predicted"/>
<gene>
    <name evidence="6" type="ORF">SJAG_04129</name>
</gene>
<evidence type="ECO:0000256" key="4">
    <source>
        <dbReference type="PROSITE-ProRule" id="PRU00449"/>
    </source>
</evidence>
<dbReference type="InterPro" id="IPR035896">
    <property type="entry name" value="AN1-like_Znf"/>
</dbReference>
<feature type="domain" description="AN1-type" evidence="5">
    <location>
        <begin position="126"/>
        <end position="175"/>
    </location>
</feature>
<evidence type="ECO:0000256" key="1">
    <source>
        <dbReference type="ARBA" id="ARBA00022723"/>
    </source>
</evidence>
<dbReference type="Pfam" id="PF01428">
    <property type="entry name" value="zf-AN1"/>
    <property type="match status" value="1"/>
</dbReference>
<dbReference type="GO" id="GO:0008270">
    <property type="term" value="F:zinc ion binding"/>
    <property type="evidence" value="ECO:0007669"/>
    <property type="project" value="UniProtKB-KW"/>
</dbReference>
<dbReference type="EMBL" id="KE651167">
    <property type="protein sequence ID" value="EEB08958.1"/>
    <property type="molecule type" value="Genomic_DNA"/>
</dbReference>
<dbReference type="STRING" id="402676.B6K604"/>
<accession>B6K604</accession>
<dbReference type="AlphaFoldDB" id="B6K604"/>
<sequence>MKLVICSQSTASIVEADAHDRIATIVDRFLSSVKPRAGSENALAAPQNETTKTLRFNDIVLDPSRSLQDYDGLRDGAVLQLELSTATATAAASAPSIVTNDSSASLSSMSTFASSSSAAPASRPKAGGKKRCSLATCNRLAQRMVGDCMYCKGHFCSAHRLLEDHRCASLAELRASEHERNRQKLEKEHCDALVSKV</sequence>
<evidence type="ECO:0000256" key="2">
    <source>
        <dbReference type="ARBA" id="ARBA00022771"/>
    </source>
</evidence>
<dbReference type="SUPFAM" id="SSF118310">
    <property type="entry name" value="AN1-like Zinc finger"/>
    <property type="match status" value="1"/>
</dbReference>
<dbReference type="JaponicusDB" id="SJAG_04129"/>
<keyword evidence="1" id="KW-0479">Metal-binding</keyword>
<dbReference type="RefSeq" id="XP_002175251.1">
    <property type="nucleotide sequence ID" value="XM_002175215.2"/>
</dbReference>
<dbReference type="OrthoDB" id="428577at2759"/>
<dbReference type="Proteomes" id="UP000001744">
    <property type="component" value="Unassembled WGS sequence"/>
</dbReference>
<dbReference type="SMART" id="SM00154">
    <property type="entry name" value="ZnF_AN1"/>
    <property type="match status" value="1"/>
</dbReference>
<dbReference type="eggNOG" id="ENOG502SA79">
    <property type="taxonomic scope" value="Eukaryota"/>
</dbReference>
<reference evidence="6 7" key="1">
    <citation type="journal article" date="2011" name="Science">
        <title>Comparative functional genomics of the fission yeasts.</title>
        <authorList>
            <person name="Rhind N."/>
            <person name="Chen Z."/>
            <person name="Yassour M."/>
            <person name="Thompson D.A."/>
            <person name="Haas B.J."/>
            <person name="Habib N."/>
            <person name="Wapinski I."/>
            <person name="Roy S."/>
            <person name="Lin M.F."/>
            <person name="Heiman D.I."/>
            <person name="Young S.K."/>
            <person name="Furuya K."/>
            <person name="Guo Y."/>
            <person name="Pidoux A."/>
            <person name="Chen H.M."/>
            <person name="Robbertse B."/>
            <person name="Goldberg J.M."/>
            <person name="Aoki K."/>
            <person name="Bayne E.H."/>
            <person name="Berlin A.M."/>
            <person name="Desjardins C.A."/>
            <person name="Dobbs E."/>
            <person name="Dukaj L."/>
            <person name="Fan L."/>
            <person name="FitzGerald M.G."/>
            <person name="French C."/>
            <person name="Gujja S."/>
            <person name="Hansen K."/>
            <person name="Keifenheim D."/>
            <person name="Levin J.Z."/>
            <person name="Mosher R.A."/>
            <person name="Mueller C.A."/>
            <person name="Pfiffner J."/>
            <person name="Priest M."/>
            <person name="Russ C."/>
            <person name="Smialowska A."/>
            <person name="Swoboda P."/>
            <person name="Sykes S.M."/>
            <person name="Vaughn M."/>
            <person name="Vengrova S."/>
            <person name="Yoder R."/>
            <person name="Zeng Q."/>
            <person name="Allshire R."/>
            <person name="Baulcombe D."/>
            <person name="Birren B.W."/>
            <person name="Brown W."/>
            <person name="Ekwall K."/>
            <person name="Kellis M."/>
            <person name="Leatherwood J."/>
            <person name="Levin H."/>
            <person name="Margalit H."/>
            <person name="Martienssen R."/>
            <person name="Nieduszynski C.A."/>
            <person name="Spatafora J.W."/>
            <person name="Friedman N."/>
            <person name="Dalgaard J.Z."/>
            <person name="Baumann P."/>
            <person name="Niki H."/>
            <person name="Regev A."/>
            <person name="Nusbaum C."/>
        </authorList>
    </citation>
    <scope>NUCLEOTIDE SEQUENCE [LARGE SCALE GENOMIC DNA]</scope>
    <source>
        <strain evidence="7">yFS275 / FY16936</strain>
    </source>
</reference>
<name>B6K604_SCHJY</name>
<dbReference type="Gene3D" id="4.10.1110.10">
    <property type="entry name" value="AN1-like Zinc finger"/>
    <property type="match status" value="1"/>
</dbReference>
<evidence type="ECO:0000313" key="6">
    <source>
        <dbReference type="EMBL" id="EEB08958.1"/>
    </source>
</evidence>
<keyword evidence="7" id="KW-1185">Reference proteome</keyword>
<dbReference type="VEuPathDB" id="FungiDB:SJAG_04129"/>
<evidence type="ECO:0000256" key="3">
    <source>
        <dbReference type="ARBA" id="ARBA00022833"/>
    </source>
</evidence>
<evidence type="ECO:0000313" key="7">
    <source>
        <dbReference type="Proteomes" id="UP000001744"/>
    </source>
</evidence>
<dbReference type="PROSITE" id="PS51039">
    <property type="entry name" value="ZF_AN1"/>
    <property type="match status" value="1"/>
</dbReference>
<organism evidence="6 7">
    <name type="scientific">Schizosaccharomyces japonicus (strain yFS275 / FY16936)</name>
    <name type="common">Fission yeast</name>
    <dbReference type="NCBI Taxonomy" id="402676"/>
    <lineage>
        <taxon>Eukaryota</taxon>
        <taxon>Fungi</taxon>
        <taxon>Dikarya</taxon>
        <taxon>Ascomycota</taxon>
        <taxon>Taphrinomycotina</taxon>
        <taxon>Schizosaccharomycetes</taxon>
        <taxon>Schizosaccharomycetales</taxon>
        <taxon>Schizosaccharomycetaceae</taxon>
        <taxon>Schizosaccharomyces</taxon>
    </lineage>
</organism>
<evidence type="ECO:0000259" key="5">
    <source>
        <dbReference type="PROSITE" id="PS51039"/>
    </source>
</evidence>
<keyword evidence="2 4" id="KW-0863">Zinc-finger</keyword>